<dbReference type="Pfam" id="PF01789">
    <property type="entry name" value="PsbP"/>
    <property type="match status" value="1"/>
</dbReference>
<name>A0ABV0J6U5_9CYAN</name>
<dbReference type="Proteomes" id="UP001464891">
    <property type="component" value="Unassembled WGS sequence"/>
</dbReference>
<accession>A0ABV0J6U5</accession>
<dbReference type="EMBL" id="JAMPKM010000003">
    <property type="protein sequence ID" value="MEP0816998.1"/>
    <property type="molecule type" value="Genomic_DNA"/>
</dbReference>
<keyword evidence="4" id="KW-1185">Reference proteome</keyword>
<dbReference type="SUPFAM" id="SSF55724">
    <property type="entry name" value="Mog1p/PsbP-like"/>
    <property type="match status" value="1"/>
</dbReference>
<evidence type="ECO:0000313" key="4">
    <source>
        <dbReference type="Proteomes" id="UP001464891"/>
    </source>
</evidence>
<dbReference type="Gene3D" id="3.40.1000.10">
    <property type="entry name" value="Mog1/PsbP, alpha/beta/alpha sandwich"/>
    <property type="match status" value="1"/>
</dbReference>
<evidence type="ECO:0000313" key="3">
    <source>
        <dbReference type="EMBL" id="MEP0816998.1"/>
    </source>
</evidence>
<dbReference type="InterPro" id="IPR016123">
    <property type="entry name" value="Mog1/PsbP_a/b/a-sand"/>
</dbReference>
<protein>
    <submittedName>
        <fullName evidence="3">Photosystem II reaction center PsbP family protein</fullName>
    </submittedName>
</protein>
<comment type="caution">
    <text evidence="3">The sequence shown here is derived from an EMBL/GenBank/DDBJ whole genome shotgun (WGS) entry which is preliminary data.</text>
</comment>
<gene>
    <name evidence="3" type="ORF">NC998_07800</name>
</gene>
<evidence type="ECO:0000259" key="2">
    <source>
        <dbReference type="Pfam" id="PF01789"/>
    </source>
</evidence>
<proteinExistence type="predicted"/>
<dbReference type="PANTHER" id="PTHR31407:SF16">
    <property type="entry name" value="PSBP DOMAIN-CONTAINING PROTEIN 7, CHLOROPLASTIC"/>
    <property type="match status" value="1"/>
</dbReference>
<feature type="chain" id="PRO_5045413789" evidence="1">
    <location>
        <begin position="21"/>
        <end position="180"/>
    </location>
</feature>
<dbReference type="PROSITE" id="PS51257">
    <property type="entry name" value="PROKAR_LIPOPROTEIN"/>
    <property type="match status" value="1"/>
</dbReference>
<feature type="domain" description="PsbP C-terminal" evidence="2">
    <location>
        <begin position="26"/>
        <end position="179"/>
    </location>
</feature>
<dbReference type="InterPro" id="IPR002683">
    <property type="entry name" value="PsbP_C"/>
</dbReference>
<dbReference type="NCBIfam" id="NF040946">
    <property type="entry name" value="PSII_PsbP"/>
    <property type="match status" value="1"/>
</dbReference>
<feature type="signal peptide" evidence="1">
    <location>
        <begin position="1"/>
        <end position="20"/>
    </location>
</feature>
<dbReference type="PANTHER" id="PTHR31407">
    <property type="match status" value="1"/>
</dbReference>
<dbReference type="RefSeq" id="WP_190439386.1">
    <property type="nucleotide sequence ID" value="NZ_JAMPKM010000003.1"/>
</dbReference>
<organism evidence="3 4">
    <name type="scientific">Trichocoleus desertorum GB2-A4</name>
    <dbReference type="NCBI Taxonomy" id="2933944"/>
    <lineage>
        <taxon>Bacteria</taxon>
        <taxon>Bacillati</taxon>
        <taxon>Cyanobacteriota</taxon>
        <taxon>Cyanophyceae</taxon>
        <taxon>Leptolyngbyales</taxon>
        <taxon>Trichocoleusaceae</taxon>
        <taxon>Trichocoleus</taxon>
    </lineage>
</organism>
<evidence type="ECO:0000256" key="1">
    <source>
        <dbReference type="SAM" id="SignalP"/>
    </source>
</evidence>
<keyword evidence="1" id="KW-0732">Signal</keyword>
<reference evidence="3 4" key="1">
    <citation type="submission" date="2022-04" db="EMBL/GenBank/DDBJ databases">
        <title>Positive selection, recombination, and allopatry shape intraspecific diversity of widespread and dominant cyanobacteria.</title>
        <authorList>
            <person name="Wei J."/>
            <person name="Shu W."/>
            <person name="Hu C."/>
        </authorList>
    </citation>
    <scope>NUCLEOTIDE SEQUENCE [LARGE SCALE GENOMIC DNA]</scope>
    <source>
        <strain evidence="3 4">GB2-A4</strain>
    </source>
</reference>
<sequence length="180" mass="19626">MLRKIAALLIVLCLSLSGCAASATSGMTSYVDSIDGYQFLYPLGWSEVKVTNGPDVVLHDLIEPTENVSIVINPVPNQKTLQDLGSPGEVGYQLSKSAIAPTGSKRKAELVTADSREFNGKTYYTLEYAVQLPNNQQRHNLASVVVSNGRLYTLNASTTEQRWPKVRSLFSNVVNSFSVN</sequence>